<dbReference type="InterPro" id="IPR004813">
    <property type="entry name" value="OPT"/>
</dbReference>
<dbReference type="GO" id="GO:0016020">
    <property type="term" value="C:membrane"/>
    <property type="evidence" value="ECO:0007669"/>
    <property type="project" value="UniProtKB-SubCell"/>
</dbReference>
<feature type="transmembrane region" description="Helical" evidence="7">
    <location>
        <begin position="536"/>
        <end position="555"/>
    </location>
</feature>
<proteinExistence type="inferred from homology"/>
<feature type="transmembrane region" description="Helical" evidence="7">
    <location>
        <begin position="449"/>
        <end position="482"/>
    </location>
</feature>
<dbReference type="Proteomes" id="UP000283530">
    <property type="component" value="Unassembled WGS sequence"/>
</dbReference>
<comment type="subcellular location">
    <subcellularLocation>
        <location evidence="1">Membrane</location>
        <topology evidence="1">Multi-pass membrane protein</topology>
    </subcellularLocation>
</comment>
<feature type="transmembrane region" description="Helical" evidence="7">
    <location>
        <begin position="71"/>
        <end position="90"/>
    </location>
</feature>
<name>A0A443NJQ6_9MAGN</name>
<keyword evidence="6 7" id="KW-0472">Membrane</keyword>
<feature type="transmembrane region" description="Helical" evidence="7">
    <location>
        <begin position="636"/>
        <end position="660"/>
    </location>
</feature>
<evidence type="ECO:0000313" key="8">
    <source>
        <dbReference type="EMBL" id="RWR78735.1"/>
    </source>
</evidence>
<dbReference type="EMBL" id="QPKB01000003">
    <property type="protein sequence ID" value="RWR78735.1"/>
    <property type="molecule type" value="Genomic_DNA"/>
</dbReference>
<feature type="transmembrane region" description="Helical" evidence="7">
    <location>
        <begin position="159"/>
        <end position="178"/>
    </location>
</feature>
<feature type="transmembrane region" description="Helical" evidence="7">
    <location>
        <begin position="317"/>
        <end position="342"/>
    </location>
</feature>
<gene>
    <name evidence="8" type="ORF">CKAN_00728100</name>
</gene>
<evidence type="ECO:0000256" key="7">
    <source>
        <dbReference type="SAM" id="Phobius"/>
    </source>
</evidence>
<feature type="transmembrane region" description="Helical" evidence="7">
    <location>
        <begin position="502"/>
        <end position="524"/>
    </location>
</feature>
<evidence type="ECO:0000256" key="4">
    <source>
        <dbReference type="ARBA" id="ARBA00022692"/>
    </source>
</evidence>
<dbReference type="GO" id="GO:0035673">
    <property type="term" value="F:oligopeptide transmembrane transporter activity"/>
    <property type="evidence" value="ECO:0007669"/>
    <property type="project" value="InterPro"/>
</dbReference>
<keyword evidence="9" id="KW-1185">Reference proteome</keyword>
<sequence>MEGREESVSVSVMETVTSNGERGSPTMEMLFDEMKVPSWREQITVRALVVSLMLGVFFSFVVMNLNLSTGIIPSLNLAAGLLGYFMINAWTKVVSKFGFVKHPFTRQENTVIQTCVVAISGVAFSGGFGSYLFGMSAVIAAQSDNGNTPENIKDPSLKWMIPFLFAVSFIGLFSVAPLRRIMIIDHKLVYPSGTATAHLINSFHTPQGANLVRKQVSVLFKCFSFSFAWAFFRWFYTAGHDCGFSSFPTFGLKAYENKFYFDFSATYVGVGIMCPYVVNLSLLAGSILSWGIMWPYIESKKGDWYDEKLSPNSLLGLQGYKVFIGIAIILGDGLFNFFSVLVRTIHVMSMARMREPSSTFIPDAHASSLSYDELRRKRVFLEDQIATKYALIGYLIFAVISIVAVPFMLPQLKWYHILVIYIMAPLFAFCNSYGCGLTDWSLASSYGKLAIMIFGAWVGVNGGVLAGLASCTVMMSIVSNASDLMQDFKTGYLTLASPRSMFISQAIGTAIGCVVAPSIFWIFYKAFPLGVPGGGYPAPYATVYRGIALLSVGGLSSLPKHCIRLCLIFFLISFFISAIKEVMKNRNWRLYFYMPSIMAMAIPFFLGSYFVIDMCFGSFILYIWEKKDIRHAGAFAPAIAAGMICGDGIWSLPASILSLAKVKPPICMKFLSRATNAKVDAFLMKTGPDITTRL</sequence>
<feature type="transmembrane region" description="Helical" evidence="7">
    <location>
        <begin position="591"/>
        <end position="624"/>
    </location>
</feature>
<evidence type="ECO:0000256" key="3">
    <source>
        <dbReference type="ARBA" id="ARBA00022448"/>
    </source>
</evidence>
<dbReference type="PANTHER" id="PTHR31645">
    <property type="entry name" value="OLIGOPEPTIDE TRANSPORTER YGL114W-RELATED"/>
    <property type="match status" value="1"/>
</dbReference>
<feature type="transmembrane region" description="Helical" evidence="7">
    <location>
        <begin position="43"/>
        <end position="65"/>
    </location>
</feature>
<comment type="similarity">
    <text evidence="2">Belongs to the YSL (TC 2.A.67.2) family.</text>
</comment>
<dbReference type="AlphaFoldDB" id="A0A443NJQ6"/>
<accession>A0A443NJQ6</accession>
<evidence type="ECO:0000256" key="6">
    <source>
        <dbReference type="ARBA" id="ARBA00023136"/>
    </source>
</evidence>
<dbReference type="STRING" id="337451.A0A443NJQ6"/>
<dbReference type="OrthoDB" id="627262at2759"/>
<comment type="caution">
    <text evidence="8">The sequence shown here is derived from an EMBL/GenBank/DDBJ whole genome shotgun (WGS) entry which is preliminary data.</text>
</comment>
<feature type="transmembrane region" description="Helical" evidence="7">
    <location>
        <begin position="414"/>
        <end position="437"/>
    </location>
</feature>
<feature type="transmembrane region" description="Helical" evidence="7">
    <location>
        <begin position="276"/>
        <end position="297"/>
    </location>
</feature>
<evidence type="ECO:0000256" key="5">
    <source>
        <dbReference type="ARBA" id="ARBA00022989"/>
    </source>
</evidence>
<protein>
    <submittedName>
        <fullName evidence="8">Putative metal-nicotianamine transporter YSL8</fullName>
    </submittedName>
</protein>
<evidence type="ECO:0000256" key="2">
    <source>
        <dbReference type="ARBA" id="ARBA00010276"/>
    </source>
</evidence>
<keyword evidence="4 7" id="KW-0812">Transmembrane</keyword>
<keyword evidence="5 7" id="KW-1133">Transmembrane helix</keyword>
<dbReference type="PANTHER" id="PTHR31645:SF22">
    <property type="entry name" value="METAL-NICOTIANAMINE TRANSPORTER YSL7-RELATED"/>
    <property type="match status" value="1"/>
</dbReference>
<dbReference type="InterPro" id="IPR045035">
    <property type="entry name" value="YSL-like"/>
</dbReference>
<dbReference type="NCBIfam" id="TIGR00728">
    <property type="entry name" value="OPT_sfam"/>
    <property type="match status" value="1"/>
</dbReference>
<organism evidence="8 9">
    <name type="scientific">Cinnamomum micranthum f. kanehirae</name>
    <dbReference type="NCBI Taxonomy" id="337451"/>
    <lineage>
        <taxon>Eukaryota</taxon>
        <taxon>Viridiplantae</taxon>
        <taxon>Streptophyta</taxon>
        <taxon>Embryophyta</taxon>
        <taxon>Tracheophyta</taxon>
        <taxon>Spermatophyta</taxon>
        <taxon>Magnoliopsida</taxon>
        <taxon>Magnoliidae</taxon>
        <taxon>Laurales</taxon>
        <taxon>Lauraceae</taxon>
        <taxon>Cinnamomum</taxon>
    </lineage>
</organism>
<feature type="transmembrane region" description="Helical" evidence="7">
    <location>
        <begin position="385"/>
        <end position="408"/>
    </location>
</feature>
<dbReference type="Pfam" id="PF03169">
    <property type="entry name" value="OPT"/>
    <property type="match status" value="1"/>
</dbReference>
<evidence type="ECO:0000256" key="1">
    <source>
        <dbReference type="ARBA" id="ARBA00004141"/>
    </source>
</evidence>
<reference evidence="8 9" key="1">
    <citation type="journal article" date="2019" name="Nat. Plants">
        <title>Stout camphor tree genome fills gaps in understanding of flowering plant genome evolution.</title>
        <authorList>
            <person name="Chaw S.M."/>
            <person name="Liu Y.C."/>
            <person name="Wu Y.W."/>
            <person name="Wang H.Y."/>
            <person name="Lin C.I."/>
            <person name="Wu C.S."/>
            <person name="Ke H.M."/>
            <person name="Chang L.Y."/>
            <person name="Hsu C.Y."/>
            <person name="Yang H.T."/>
            <person name="Sudianto E."/>
            <person name="Hsu M.H."/>
            <person name="Wu K.P."/>
            <person name="Wang L.N."/>
            <person name="Leebens-Mack J.H."/>
            <person name="Tsai I.J."/>
        </authorList>
    </citation>
    <scope>NUCLEOTIDE SEQUENCE [LARGE SCALE GENOMIC DNA]</scope>
    <source>
        <strain evidence="9">cv. Chaw 1501</strain>
        <tissue evidence="8">Young leaves</tissue>
    </source>
</reference>
<keyword evidence="3" id="KW-0813">Transport</keyword>
<feature type="transmembrane region" description="Helical" evidence="7">
    <location>
        <begin position="111"/>
        <end position="139"/>
    </location>
</feature>
<feature type="transmembrane region" description="Helical" evidence="7">
    <location>
        <begin position="561"/>
        <end position="579"/>
    </location>
</feature>
<evidence type="ECO:0000313" key="9">
    <source>
        <dbReference type="Proteomes" id="UP000283530"/>
    </source>
</evidence>